<evidence type="ECO:0000259" key="1">
    <source>
        <dbReference type="SMART" id="SM00406"/>
    </source>
</evidence>
<dbReference type="SMART" id="SM00406">
    <property type="entry name" value="IGv"/>
    <property type="match status" value="1"/>
</dbReference>
<reference evidence="2" key="1">
    <citation type="submission" date="2025-08" db="UniProtKB">
        <authorList>
            <consortium name="Ensembl"/>
        </authorList>
    </citation>
    <scope>IDENTIFICATION</scope>
</reference>
<feature type="domain" description="Immunoglobulin V-set" evidence="1">
    <location>
        <begin position="18"/>
        <end position="93"/>
    </location>
</feature>
<name>A0A8C6EWH3_MARMA</name>
<organism evidence="2 3">
    <name type="scientific">Marmota marmota marmota</name>
    <name type="common">Alpine marmot</name>
    <dbReference type="NCBI Taxonomy" id="9994"/>
    <lineage>
        <taxon>Eukaryota</taxon>
        <taxon>Metazoa</taxon>
        <taxon>Chordata</taxon>
        <taxon>Craniata</taxon>
        <taxon>Vertebrata</taxon>
        <taxon>Euteleostomi</taxon>
        <taxon>Mammalia</taxon>
        <taxon>Eutheria</taxon>
        <taxon>Euarchontoglires</taxon>
        <taxon>Glires</taxon>
        <taxon>Rodentia</taxon>
        <taxon>Sciuromorpha</taxon>
        <taxon>Sciuridae</taxon>
        <taxon>Xerinae</taxon>
        <taxon>Marmotini</taxon>
        <taxon>Marmota</taxon>
    </lineage>
</organism>
<dbReference type="InterPro" id="IPR050150">
    <property type="entry name" value="IgV_Light_Chain"/>
</dbReference>
<protein>
    <recommendedName>
        <fullName evidence="1">Immunoglobulin V-set domain-containing protein</fullName>
    </recommendedName>
</protein>
<accession>A0A8C6EWH3</accession>
<dbReference type="InterPro" id="IPR013106">
    <property type="entry name" value="Ig_V-set"/>
</dbReference>
<proteinExistence type="predicted"/>
<evidence type="ECO:0000313" key="3">
    <source>
        <dbReference type="Proteomes" id="UP000694407"/>
    </source>
</evidence>
<dbReference type="SUPFAM" id="SSF48726">
    <property type="entry name" value="Immunoglobulin"/>
    <property type="match status" value="1"/>
</dbReference>
<keyword evidence="3" id="KW-1185">Reference proteome</keyword>
<dbReference type="Gene3D" id="2.60.40.10">
    <property type="entry name" value="Immunoglobulins"/>
    <property type="match status" value="1"/>
</dbReference>
<dbReference type="Pfam" id="PF07686">
    <property type="entry name" value="V-set"/>
    <property type="match status" value="1"/>
</dbReference>
<dbReference type="Proteomes" id="UP000694407">
    <property type="component" value="Unplaced"/>
</dbReference>
<dbReference type="InterPro" id="IPR013783">
    <property type="entry name" value="Ig-like_fold"/>
</dbReference>
<reference evidence="2" key="2">
    <citation type="submission" date="2025-09" db="UniProtKB">
        <authorList>
            <consortium name="Ensembl"/>
        </authorList>
    </citation>
    <scope>IDENTIFICATION</scope>
</reference>
<dbReference type="InterPro" id="IPR036179">
    <property type="entry name" value="Ig-like_dom_sf"/>
</dbReference>
<dbReference type="PANTHER" id="PTHR23267">
    <property type="entry name" value="IMMUNOGLOBULIN LIGHT CHAIN"/>
    <property type="match status" value="1"/>
</dbReference>
<sequence length="97" mass="10320">SQTIVIQELSLFVSLGGMVKLTCGLSSGSVSTGYSPSQYQEMLGHSPHMIIYSTNHCLSGVPDPFSGSKSGNSASLTITGLQLEDEADYYCHPCTNR</sequence>
<dbReference type="Ensembl" id="ENSMMMT00000022978.1">
    <property type="protein sequence ID" value="ENSMMMP00000020216.1"/>
    <property type="gene ID" value="ENSMMMG00000017862.1"/>
</dbReference>
<evidence type="ECO:0000313" key="2">
    <source>
        <dbReference type="Ensembl" id="ENSMMMP00000020216.1"/>
    </source>
</evidence>
<dbReference type="AlphaFoldDB" id="A0A8C6EWH3"/>
<dbReference type="GeneTree" id="ENSGT00940000156298"/>